<dbReference type="Pfam" id="PF00646">
    <property type="entry name" value="F-box"/>
    <property type="match status" value="1"/>
</dbReference>
<protein>
    <recommendedName>
        <fullName evidence="1">F-box domain-containing protein</fullName>
    </recommendedName>
</protein>
<keyword evidence="3" id="KW-1185">Reference proteome</keyword>
<evidence type="ECO:0000313" key="2">
    <source>
        <dbReference type="EMBL" id="KAK1410721.1"/>
    </source>
</evidence>
<dbReference type="EMBL" id="JAUHHV010000010">
    <property type="protein sequence ID" value="KAK1410721.1"/>
    <property type="molecule type" value="Genomic_DNA"/>
</dbReference>
<evidence type="ECO:0000259" key="1">
    <source>
        <dbReference type="Pfam" id="PF00646"/>
    </source>
</evidence>
<dbReference type="InterPro" id="IPR001810">
    <property type="entry name" value="F-box_dom"/>
</dbReference>
<dbReference type="Proteomes" id="UP001229421">
    <property type="component" value="Unassembled WGS sequence"/>
</dbReference>
<sequence>MTIADLSPALVSEILNCLNPKELGVASFVSPSLHQISLIDVRKLLKNIRRSSSMKKCDSSNRSNLDFPGEENNKIARMFESIGRIFPNFKVKIIHLMPKSFSYNSISSQ</sequence>
<comment type="caution">
    <text evidence="2">The sequence shown here is derived from an EMBL/GenBank/DDBJ whole genome shotgun (WGS) entry which is preliminary data.</text>
</comment>
<reference evidence="2" key="1">
    <citation type="journal article" date="2023" name="bioRxiv">
        <title>Improved chromosome-level genome assembly for marigold (Tagetes erecta).</title>
        <authorList>
            <person name="Jiang F."/>
            <person name="Yuan L."/>
            <person name="Wang S."/>
            <person name="Wang H."/>
            <person name="Xu D."/>
            <person name="Wang A."/>
            <person name="Fan W."/>
        </authorList>
    </citation>
    <scope>NUCLEOTIDE SEQUENCE</scope>
    <source>
        <strain evidence="2">WSJ</strain>
        <tissue evidence="2">Leaf</tissue>
    </source>
</reference>
<dbReference type="AlphaFoldDB" id="A0AAD8JW88"/>
<gene>
    <name evidence="2" type="ORF">QVD17_37260</name>
</gene>
<dbReference type="SUPFAM" id="SSF81383">
    <property type="entry name" value="F-box domain"/>
    <property type="match status" value="1"/>
</dbReference>
<proteinExistence type="predicted"/>
<organism evidence="2 3">
    <name type="scientific">Tagetes erecta</name>
    <name type="common">African marigold</name>
    <dbReference type="NCBI Taxonomy" id="13708"/>
    <lineage>
        <taxon>Eukaryota</taxon>
        <taxon>Viridiplantae</taxon>
        <taxon>Streptophyta</taxon>
        <taxon>Embryophyta</taxon>
        <taxon>Tracheophyta</taxon>
        <taxon>Spermatophyta</taxon>
        <taxon>Magnoliopsida</taxon>
        <taxon>eudicotyledons</taxon>
        <taxon>Gunneridae</taxon>
        <taxon>Pentapetalae</taxon>
        <taxon>asterids</taxon>
        <taxon>campanulids</taxon>
        <taxon>Asterales</taxon>
        <taxon>Asteraceae</taxon>
        <taxon>Asteroideae</taxon>
        <taxon>Heliantheae alliance</taxon>
        <taxon>Tageteae</taxon>
        <taxon>Tagetes</taxon>
    </lineage>
</organism>
<dbReference type="InterPro" id="IPR036047">
    <property type="entry name" value="F-box-like_dom_sf"/>
</dbReference>
<name>A0AAD8JW88_TARER</name>
<feature type="domain" description="F-box" evidence="1">
    <location>
        <begin position="4"/>
        <end position="38"/>
    </location>
</feature>
<accession>A0AAD8JW88</accession>
<evidence type="ECO:0000313" key="3">
    <source>
        <dbReference type="Proteomes" id="UP001229421"/>
    </source>
</evidence>